<keyword evidence="2" id="KW-1185">Reference proteome</keyword>
<organism evidence="1 2">
    <name type="scientific">Gluconacetobacter sacchari DSM 12717</name>
    <dbReference type="NCBI Taxonomy" id="1307940"/>
    <lineage>
        <taxon>Bacteria</taxon>
        <taxon>Pseudomonadati</taxon>
        <taxon>Pseudomonadota</taxon>
        <taxon>Alphaproteobacteria</taxon>
        <taxon>Acetobacterales</taxon>
        <taxon>Acetobacteraceae</taxon>
        <taxon>Gluconacetobacter</taxon>
    </lineage>
</organism>
<accession>A0ABQ0PAA1</accession>
<proteinExistence type="predicted"/>
<sequence>MRTGLLRDEALNLWEDEASAERPWGFRLDAVGRTYLVALERDLACGMKGDRPLRRWRGVSTLWSLAAVVQGLLTTGTWIQPAPPLRWMVARTLLLSARLLADRL</sequence>
<protein>
    <submittedName>
        <fullName evidence="1">Uncharacterized protein</fullName>
    </submittedName>
</protein>
<gene>
    <name evidence="1" type="ORF">AA12717_3073</name>
</gene>
<evidence type="ECO:0000313" key="1">
    <source>
        <dbReference type="EMBL" id="GBQ28851.1"/>
    </source>
</evidence>
<dbReference type="EMBL" id="BAQP01000296">
    <property type="protein sequence ID" value="GBQ28851.1"/>
    <property type="molecule type" value="Genomic_DNA"/>
</dbReference>
<dbReference type="Proteomes" id="UP001060895">
    <property type="component" value="Unassembled WGS sequence"/>
</dbReference>
<evidence type="ECO:0000313" key="2">
    <source>
        <dbReference type="Proteomes" id="UP001060895"/>
    </source>
</evidence>
<comment type="caution">
    <text evidence="1">The sequence shown here is derived from an EMBL/GenBank/DDBJ whole genome shotgun (WGS) entry which is preliminary data.</text>
</comment>
<name>A0ABQ0PAA1_9PROT</name>
<reference evidence="1" key="1">
    <citation type="submission" date="2013-04" db="EMBL/GenBank/DDBJ databases">
        <title>The genome sequencing project of 58 acetic acid bacteria.</title>
        <authorList>
            <person name="Okamoto-Kainuma A."/>
            <person name="Ishikawa M."/>
            <person name="Umino S."/>
            <person name="Koizumi Y."/>
            <person name="Shiwa Y."/>
            <person name="Yoshikawa H."/>
            <person name="Matsutani M."/>
            <person name="Matsushita K."/>
        </authorList>
    </citation>
    <scope>NUCLEOTIDE SEQUENCE</scope>
    <source>
        <strain evidence="1">DSM 12717</strain>
    </source>
</reference>